<evidence type="ECO:0000259" key="1">
    <source>
        <dbReference type="Pfam" id="PF00652"/>
    </source>
</evidence>
<sequence length="85" mass="9602">MDVVSGTAPAKVSLFGCHGSKGNQWWELKFLKSRNINPTQLRHVTHQLCLEADPAAMTVSMNTCSRKPLQLWHWDTLAGKKVRKD</sequence>
<evidence type="ECO:0000313" key="2">
    <source>
        <dbReference type="EMBL" id="VDN31250.1"/>
    </source>
</evidence>
<dbReference type="AlphaFoldDB" id="A0A3P7MWF8"/>
<gene>
    <name evidence="2" type="ORF">DILT_LOCUS15711</name>
</gene>
<feature type="domain" description="Ricin B lectin" evidence="1">
    <location>
        <begin position="7"/>
        <end position="76"/>
    </location>
</feature>
<accession>A0A3P7MWF8</accession>
<organism evidence="2 3">
    <name type="scientific">Dibothriocephalus latus</name>
    <name type="common">Fish tapeworm</name>
    <name type="synonym">Diphyllobothrium latum</name>
    <dbReference type="NCBI Taxonomy" id="60516"/>
    <lineage>
        <taxon>Eukaryota</taxon>
        <taxon>Metazoa</taxon>
        <taxon>Spiralia</taxon>
        <taxon>Lophotrochozoa</taxon>
        <taxon>Platyhelminthes</taxon>
        <taxon>Cestoda</taxon>
        <taxon>Eucestoda</taxon>
        <taxon>Diphyllobothriidea</taxon>
        <taxon>Diphyllobothriidae</taxon>
        <taxon>Dibothriocephalus</taxon>
    </lineage>
</organism>
<dbReference type="Gene3D" id="2.80.10.50">
    <property type="match status" value="1"/>
</dbReference>
<dbReference type="InterPro" id="IPR000772">
    <property type="entry name" value="Ricin_B_lectin"/>
</dbReference>
<keyword evidence="3" id="KW-1185">Reference proteome</keyword>
<reference evidence="2 3" key="1">
    <citation type="submission" date="2018-11" db="EMBL/GenBank/DDBJ databases">
        <authorList>
            <consortium name="Pathogen Informatics"/>
        </authorList>
    </citation>
    <scope>NUCLEOTIDE SEQUENCE [LARGE SCALE GENOMIC DNA]</scope>
</reference>
<protein>
    <recommendedName>
        <fullName evidence="1">Ricin B lectin domain-containing protein</fullName>
    </recommendedName>
</protein>
<dbReference type="InterPro" id="IPR035992">
    <property type="entry name" value="Ricin_B-like_lectins"/>
</dbReference>
<dbReference type="Proteomes" id="UP000281553">
    <property type="component" value="Unassembled WGS sequence"/>
</dbReference>
<dbReference type="SUPFAM" id="SSF50370">
    <property type="entry name" value="Ricin B-like lectins"/>
    <property type="match status" value="1"/>
</dbReference>
<dbReference type="OrthoDB" id="6119243at2759"/>
<name>A0A3P7MWF8_DIBLA</name>
<evidence type="ECO:0000313" key="3">
    <source>
        <dbReference type="Proteomes" id="UP000281553"/>
    </source>
</evidence>
<proteinExistence type="predicted"/>
<dbReference type="EMBL" id="UYRU01080641">
    <property type="protein sequence ID" value="VDN31250.1"/>
    <property type="molecule type" value="Genomic_DNA"/>
</dbReference>
<dbReference type="Pfam" id="PF00652">
    <property type="entry name" value="Ricin_B_lectin"/>
    <property type="match status" value="1"/>
</dbReference>
<dbReference type="PROSITE" id="PS50231">
    <property type="entry name" value="RICIN_B_LECTIN"/>
    <property type="match status" value="1"/>
</dbReference>